<evidence type="ECO:0000313" key="4">
    <source>
        <dbReference type="Proteomes" id="UP000094053"/>
    </source>
</evidence>
<accession>A0A1E3RLL0</accession>
<name>A0A1E3RLL0_MYCFV</name>
<dbReference type="EMBL" id="MIHA01000006">
    <property type="protein sequence ID" value="ODQ90312.1"/>
    <property type="molecule type" value="Genomic_DNA"/>
</dbReference>
<keyword evidence="1" id="KW-0732">Signal</keyword>
<sequence length="86" mass="9102">MAALALALGVAVPAHADEQSYLTDLADHGFEGEISVALEMGHQICTDVRDGVPEETTVAAIYDHTGDGVTIEDARYVYDAAITHLC</sequence>
<feature type="domain" description="DUF732" evidence="2">
    <location>
        <begin position="17"/>
        <end position="86"/>
    </location>
</feature>
<feature type="chain" id="PRO_5039148438" description="DUF732 domain-containing protein" evidence="1">
    <location>
        <begin position="17"/>
        <end position="86"/>
    </location>
</feature>
<dbReference type="STRING" id="1776.BHQ18_09600"/>
<dbReference type="Pfam" id="PF05305">
    <property type="entry name" value="DUF732"/>
    <property type="match status" value="1"/>
</dbReference>
<proteinExistence type="predicted"/>
<dbReference type="AlphaFoldDB" id="A0A1E3RLL0"/>
<organism evidence="3 4">
    <name type="scientific">Mycolicibacterium flavescens</name>
    <name type="common">Mycobacterium flavescens</name>
    <dbReference type="NCBI Taxonomy" id="1776"/>
    <lineage>
        <taxon>Bacteria</taxon>
        <taxon>Bacillati</taxon>
        <taxon>Actinomycetota</taxon>
        <taxon>Actinomycetes</taxon>
        <taxon>Mycobacteriales</taxon>
        <taxon>Mycobacteriaceae</taxon>
        <taxon>Mycolicibacterium</taxon>
    </lineage>
</organism>
<protein>
    <recommendedName>
        <fullName evidence="2">DUF732 domain-containing protein</fullName>
    </recommendedName>
</protein>
<evidence type="ECO:0000259" key="2">
    <source>
        <dbReference type="Pfam" id="PF05305"/>
    </source>
</evidence>
<dbReference type="InterPro" id="IPR007969">
    <property type="entry name" value="DUF732"/>
</dbReference>
<keyword evidence="4" id="KW-1185">Reference proteome</keyword>
<evidence type="ECO:0000256" key="1">
    <source>
        <dbReference type="SAM" id="SignalP"/>
    </source>
</evidence>
<reference evidence="4" key="1">
    <citation type="submission" date="2016-09" db="EMBL/GenBank/DDBJ databases">
        <authorList>
            <person name="Greninger A.L."/>
            <person name="Jerome K.R."/>
            <person name="Mcnair B."/>
            <person name="Wallis C."/>
            <person name="Fang F."/>
        </authorList>
    </citation>
    <scope>NUCLEOTIDE SEQUENCE [LARGE SCALE GENOMIC DNA]</scope>
    <source>
        <strain evidence="4">M6</strain>
    </source>
</reference>
<gene>
    <name evidence="3" type="ORF">BHQ18_09600</name>
</gene>
<evidence type="ECO:0000313" key="3">
    <source>
        <dbReference type="EMBL" id="ODQ90312.1"/>
    </source>
</evidence>
<comment type="caution">
    <text evidence="3">The sequence shown here is derived from an EMBL/GenBank/DDBJ whole genome shotgun (WGS) entry which is preliminary data.</text>
</comment>
<dbReference type="Proteomes" id="UP000094053">
    <property type="component" value="Unassembled WGS sequence"/>
</dbReference>
<feature type="signal peptide" evidence="1">
    <location>
        <begin position="1"/>
        <end position="16"/>
    </location>
</feature>